<gene>
    <name evidence="2" type="ORF">SCLCIDRAFT_19624</name>
</gene>
<evidence type="ECO:0000313" key="2">
    <source>
        <dbReference type="EMBL" id="KIM69845.1"/>
    </source>
</evidence>
<dbReference type="AlphaFoldDB" id="A0A0C3EAU3"/>
<dbReference type="Proteomes" id="UP000053989">
    <property type="component" value="Unassembled WGS sequence"/>
</dbReference>
<name>A0A0C3EAU3_9AGAM</name>
<dbReference type="STRING" id="1036808.A0A0C3EAU3"/>
<feature type="compositionally biased region" description="Polar residues" evidence="1">
    <location>
        <begin position="678"/>
        <end position="687"/>
    </location>
</feature>
<feature type="region of interest" description="Disordered" evidence="1">
    <location>
        <begin position="247"/>
        <end position="274"/>
    </location>
</feature>
<organism evidence="2 3">
    <name type="scientific">Scleroderma citrinum Foug A</name>
    <dbReference type="NCBI Taxonomy" id="1036808"/>
    <lineage>
        <taxon>Eukaryota</taxon>
        <taxon>Fungi</taxon>
        <taxon>Dikarya</taxon>
        <taxon>Basidiomycota</taxon>
        <taxon>Agaricomycotina</taxon>
        <taxon>Agaricomycetes</taxon>
        <taxon>Agaricomycetidae</taxon>
        <taxon>Boletales</taxon>
        <taxon>Sclerodermatineae</taxon>
        <taxon>Sclerodermataceae</taxon>
        <taxon>Scleroderma</taxon>
    </lineage>
</organism>
<dbReference type="SUPFAM" id="SSF53098">
    <property type="entry name" value="Ribonuclease H-like"/>
    <property type="match status" value="1"/>
</dbReference>
<dbReference type="OrthoDB" id="3232941at2759"/>
<dbReference type="InParanoid" id="A0A0C3EAU3"/>
<dbReference type="InterPro" id="IPR012337">
    <property type="entry name" value="RNaseH-like_sf"/>
</dbReference>
<protein>
    <recommendedName>
        <fullName evidence="4">HAT C-terminal dimerisation domain-containing protein</fullName>
    </recommendedName>
</protein>
<evidence type="ECO:0000313" key="3">
    <source>
        <dbReference type="Proteomes" id="UP000053989"/>
    </source>
</evidence>
<accession>A0A0C3EAU3</accession>
<evidence type="ECO:0008006" key="4">
    <source>
        <dbReference type="Google" id="ProtNLM"/>
    </source>
</evidence>
<proteinExistence type="predicted"/>
<feature type="region of interest" description="Disordered" evidence="1">
    <location>
        <begin position="659"/>
        <end position="707"/>
    </location>
</feature>
<feature type="compositionally biased region" description="Low complexity" evidence="1">
    <location>
        <begin position="688"/>
        <end position="698"/>
    </location>
</feature>
<dbReference type="Pfam" id="PF18759">
    <property type="entry name" value="Plavaka"/>
    <property type="match status" value="1"/>
</dbReference>
<keyword evidence="3" id="KW-1185">Reference proteome</keyword>
<dbReference type="EMBL" id="KN822006">
    <property type="protein sequence ID" value="KIM69845.1"/>
    <property type="molecule type" value="Genomic_DNA"/>
</dbReference>
<dbReference type="InterPro" id="IPR041078">
    <property type="entry name" value="Plavaka"/>
</dbReference>
<sequence length="802" mass="91008">MVDTLKTLQHRWRNKQLTKFDMEGLHKVYEPFWKYLPFTDIFACITPDILHQLHKGIFHDHLLQWCLGIIGEKEMDAHFQAMGQYPGLCHFKKGISAVSQWTGKEHKEMERVFVGLLSGASEDKVLLVAHSLLDFIYYAQFQQQTDKTLVAMQDSLNVFHTHKDILVKLGIRDHFNVPKIHSLIHYVAAIRALGSADGYNTEYPECLHIDYAKDAYCTSNKQGIYHKTAYYAWRQLRQAASMASINRRRGSGVDSSDTGSEVSDHLEESAGDGVDCPFVPQSSGKACYKVVKNPYRHGVAVQELQINYKAPKFLSVLKDFLTSRATQDKVILPMESDCFDVFSCLYIKSQPSMVTGHSSAWLKIHARPKVAACGHKAESPSKFDTAFVWDEGCQQSFFARPDVMCIVQVHIIFKLPDHLGHYPHPLAYVEWFTSLHCRDPISGQFIVTCSTCNHRPNVSVISVDRFEMLAASSGEEKVMVSAIIDSLEKRWDKSDQEVFVAAVILNPMYKTKPFAQIRKFTYASIYSLLVKLWKHFYRGSEPPVQLQQEMMAYFRGVGDYESMDTWVQATIQTSATNHQCPDPIQMYESISLPGQDLSPLHKLAQRIFSVCANSTSCECLFSRFGLILTCLHSRLGLKNLLNLAELSLHLRDEYSQSGKATERLRRKRKIIPDPPTANPSILVSQPTSSDMASSSESSVDQENHALSSSHPEIGYLESFSAIVDDLGQRSDVDDENDADFTSPFEKESLCSLFNFQDKSWVEMTEKISLRSLDEELELYELIELDAEGEDDEQEFDSMMSSI</sequence>
<reference evidence="2 3" key="1">
    <citation type="submission" date="2014-04" db="EMBL/GenBank/DDBJ databases">
        <authorList>
            <consortium name="DOE Joint Genome Institute"/>
            <person name="Kuo A."/>
            <person name="Kohler A."/>
            <person name="Nagy L.G."/>
            <person name="Floudas D."/>
            <person name="Copeland A."/>
            <person name="Barry K.W."/>
            <person name="Cichocki N."/>
            <person name="Veneault-Fourrey C."/>
            <person name="LaButti K."/>
            <person name="Lindquist E.A."/>
            <person name="Lipzen A."/>
            <person name="Lundell T."/>
            <person name="Morin E."/>
            <person name="Murat C."/>
            <person name="Sun H."/>
            <person name="Tunlid A."/>
            <person name="Henrissat B."/>
            <person name="Grigoriev I.V."/>
            <person name="Hibbett D.S."/>
            <person name="Martin F."/>
            <person name="Nordberg H.P."/>
            <person name="Cantor M.N."/>
            <person name="Hua S.X."/>
        </authorList>
    </citation>
    <scope>NUCLEOTIDE SEQUENCE [LARGE SCALE GENOMIC DNA]</scope>
    <source>
        <strain evidence="2 3">Foug A</strain>
    </source>
</reference>
<reference evidence="3" key="2">
    <citation type="submission" date="2015-01" db="EMBL/GenBank/DDBJ databases">
        <title>Evolutionary Origins and Diversification of the Mycorrhizal Mutualists.</title>
        <authorList>
            <consortium name="DOE Joint Genome Institute"/>
            <consortium name="Mycorrhizal Genomics Consortium"/>
            <person name="Kohler A."/>
            <person name="Kuo A."/>
            <person name="Nagy L.G."/>
            <person name="Floudas D."/>
            <person name="Copeland A."/>
            <person name="Barry K.W."/>
            <person name="Cichocki N."/>
            <person name="Veneault-Fourrey C."/>
            <person name="LaButti K."/>
            <person name="Lindquist E.A."/>
            <person name="Lipzen A."/>
            <person name="Lundell T."/>
            <person name="Morin E."/>
            <person name="Murat C."/>
            <person name="Riley R."/>
            <person name="Ohm R."/>
            <person name="Sun H."/>
            <person name="Tunlid A."/>
            <person name="Henrissat B."/>
            <person name="Grigoriev I.V."/>
            <person name="Hibbett D.S."/>
            <person name="Martin F."/>
        </authorList>
    </citation>
    <scope>NUCLEOTIDE SEQUENCE [LARGE SCALE GENOMIC DNA]</scope>
    <source>
        <strain evidence="3">Foug A</strain>
    </source>
</reference>
<dbReference type="HOGENOM" id="CLU_350963_0_0_1"/>
<evidence type="ECO:0000256" key="1">
    <source>
        <dbReference type="SAM" id="MobiDB-lite"/>
    </source>
</evidence>